<evidence type="ECO:0000313" key="8">
    <source>
        <dbReference type="Proteomes" id="UP000186230"/>
    </source>
</evidence>
<evidence type="ECO:0000256" key="4">
    <source>
        <dbReference type="ARBA" id="ARBA00022679"/>
    </source>
</evidence>
<keyword evidence="3" id="KW-0597">Phosphoprotein</keyword>
<keyword evidence="6" id="KW-0902">Two-component regulatory system</keyword>
<dbReference type="Gene3D" id="3.30.565.10">
    <property type="entry name" value="Histidine kinase-like ATPase, C-terminal domain"/>
    <property type="match status" value="1"/>
</dbReference>
<keyword evidence="8" id="KW-1185">Reference proteome</keyword>
<evidence type="ECO:0000256" key="5">
    <source>
        <dbReference type="ARBA" id="ARBA00022777"/>
    </source>
</evidence>
<dbReference type="InterPro" id="IPR050736">
    <property type="entry name" value="Sensor_HK_Regulatory"/>
</dbReference>
<dbReference type="CDD" id="cd00082">
    <property type="entry name" value="HisKA"/>
    <property type="match status" value="1"/>
</dbReference>
<proteinExistence type="predicted"/>
<evidence type="ECO:0000256" key="2">
    <source>
        <dbReference type="ARBA" id="ARBA00012438"/>
    </source>
</evidence>
<keyword evidence="5 7" id="KW-0418">Kinase</keyword>
<dbReference type="EMBL" id="CP016359">
    <property type="protein sequence ID" value="APU67597.1"/>
    <property type="molecule type" value="Genomic_DNA"/>
</dbReference>
<evidence type="ECO:0000256" key="1">
    <source>
        <dbReference type="ARBA" id="ARBA00000085"/>
    </source>
</evidence>
<dbReference type="SMART" id="SM00387">
    <property type="entry name" value="HATPase_c"/>
    <property type="match status" value="1"/>
</dbReference>
<reference evidence="7 8" key="1">
    <citation type="submission" date="2016-07" db="EMBL/GenBank/DDBJ databases">
        <title>Multi-omics approach to identify versatile polysaccharide utilization systems of a marine flavobacterium Gramella flava.</title>
        <authorList>
            <person name="Tang K."/>
        </authorList>
    </citation>
    <scope>NUCLEOTIDE SEQUENCE [LARGE SCALE GENOMIC DNA]</scope>
    <source>
        <strain evidence="7 8">JLT2011</strain>
    </source>
</reference>
<dbReference type="SUPFAM" id="SSF55874">
    <property type="entry name" value="ATPase domain of HSP90 chaperone/DNA topoisomerase II/histidine kinase"/>
    <property type="match status" value="1"/>
</dbReference>
<dbReference type="KEGG" id="gfl:GRFL_0873"/>
<dbReference type="InterPro" id="IPR003661">
    <property type="entry name" value="HisK_dim/P_dom"/>
</dbReference>
<dbReference type="PRINTS" id="PR00344">
    <property type="entry name" value="BCTRLSENSOR"/>
</dbReference>
<dbReference type="Pfam" id="PF00512">
    <property type="entry name" value="HisKA"/>
    <property type="match status" value="1"/>
</dbReference>
<dbReference type="InterPro" id="IPR004358">
    <property type="entry name" value="Sig_transdc_His_kin-like_C"/>
</dbReference>
<sequence length="235" mass="26624">MISLTRFQEKLNESKNLFLGILGHDLRNPISTIKGAHSLLKLSENLSEKGKKTLAYTEVSVDRMTSLINNLLELTELRLGKGMSFQKVPIDLVELSQNIIHEHELAYPQIEFVLSFDDDIHGNWDRLRLSQMMNNLITNAVKHGSSTGTVQITLRNYERHAEFAVHNNGSHIPQEVLQKIFKERFTSGNKNELKENSYGLGLLIVKEIVEGHQGEIHVESTPQTGTTFIITLPKE</sequence>
<dbReference type="PROSITE" id="PS50109">
    <property type="entry name" value="HIS_KIN"/>
    <property type="match status" value="1"/>
</dbReference>
<name>A0A1L7I1V8_9FLAO</name>
<dbReference type="EC" id="2.7.13.3" evidence="2"/>
<dbReference type="PANTHER" id="PTHR43711">
    <property type="entry name" value="TWO-COMPONENT HISTIDINE KINASE"/>
    <property type="match status" value="1"/>
</dbReference>
<dbReference type="STRING" id="1229726.GRFL_0873"/>
<evidence type="ECO:0000256" key="3">
    <source>
        <dbReference type="ARBA" id="ARBA00022553"/>
    </source>
</evidence>
<keyword evidence="4" id="KW-0808">Transferase</keyword>
<evidence type="ECO:0000256" key="6">
    <source>
        <dbReference type="ARBA" id="ARBA00023012"/>
    </source>
</evidence>
<dbReference type="AlphaFoldDB" id="A0A1L7I1V8"/>
<dbReference type="SMART" id="SM00388">
    <property type="entry name" value="HisKA"/>
    <property type="match status" value="1"/>
</dbReference>
<organism evidence="7 8">
    <name type="scientific">Christiangramia flava JLT2011</name>
    <dbReference type="NCBI Taxonomy" id="1229726"/>
    <lineage>
        <taxon>Bacteria</taxon>
        <taxon>Pseudomonadati</taxon>
        <taxon>Bacteroidota</taxon>
        <taxon>Flavobacteriia</taxon>
        <taxon>Flavobacteriales</taxon>
        <taxon>Flavobacteriaceae</taxon>
        <taxon>Christiangramia</taxon>
    </lineage>
</organism>
<dbReference type="InterPro" id="IPR036097">
    <property type="entry name" value="HisK_dim/P_sf"/>
</dbReference>
<dbReference type="Proteomes" id="UP000186230">
    <property type="component" value="Chromosome"/>
</dbReference>
<accession>A0A1L7I1V8</accession>
<dbReference type="PANTHER" id="PTHR43711:SF1">
    <property type="entry name" value="HISTIDINE KINASE 1"/>
    <property type="match status" value="1"/>
</dbReference>
<dbReference type="InterPro" id="IPR003594">
    <property type="entry name" value="HATPase_dom"/>
</dbReference>
<evidence type="ECO:0000313" key="7">
    <source>
        <dbReference type="EMBL" id="APU67597.1"/>
    </source>
</evidence>
<dbReference type="InterPro" id="IPR005467">
    <property type="entry name" value="His_kinase_dom"/>
</dbReference>
<comment type="catalytic activity">
    <reaction evidence="1">
        <text>ATP + protein L-histidine = ADP + protein N-phospho-L-histidine.</text>
        <dbReference type="EC" id="2.7.13.3"/>
    </reaction>
</comment>
<dbReference type="FunFam" id="3.30.565.10:FF:000006">
    <property type="entry name" value="Sensor histidine kinase WalK"/>
    <property type="match status" value="1"/>
</dbReference>
<protein>
    <recommendedName>
        <fullName evidence="2">histidine kinase</fullName>
        <ecNumber evidence="2">2.7.13.3</ecNumber>
    </recommendedName>
</protein>
<dbReference type="Gene3D" id="1.10.287.130">
    <property type="match status" value="1"/>
</dbReference>
<dbReference type="SUPFAM" id="SSF47384">
    <property type="entry name" value="Homodimeric domain of signal transducing histidine kinase"/>
    <property type="match status" value="1"/>
</dbReference>
<dbReference type="InterPro" id="IPR036890">
    <property type="entry name" value="HATPase_C_sf"/>
</dbReference>
<gene>
    <name evidence="7" type="ORF">GRFL_0873</name>
</gene>
<dbReference type="GO" id="GO:0000155">
    <property type="term" value="F:phosphorelay sensor kinase activity"/>
    <property type="evidence" value="ECO:0007669"/>
    <property type="project" value="InterPro"/>
</dbReference>
<dbReference type="Pfam" id="PF02518">
    <property type="entry name" value="HATPase_c"/>
    <property type="match status" value="1"/>
</dbReference>